<protein>
    <recommendedName>
        <fullName evidence="5">Protein YAE1</fullName>
    </recommendedName>
    <alternativeName>
        <fullName evidence="4">Protein yae1</fullName>
    </alternativeName>
</protein>
<organism evidence="10 11">
    <name type="scientific">Wickerhamomyces mucosus</name>
    <dbReference type="NCBI Taxonomy" id="1378264"/>
    <lineage>
        <taxon>Eukaryota</taxon>
        <taxon>Fungi</taxon>
        <taxon>Dikarya</taxon>
        <taxon>Ascomycota</taxon>
        <taxon>Saccharomycotina</taxon>
        <taxon>Saccharomycetes</taxon>
        <taxon>Phaffomycetales</taxon>
        <taxon>Wickerhamomycetaceae</taxon>
        <taxon>Wickerhamomyces</taxon>
    </lineage>
</organism>
<accession>A0A9P8PPD0</accession>
<dbReference type="InterPro" id="IPR038881">
    <property type="entry name" value="Yae1-like"/>
</dbReference>
<reference evidence="10" key="1">
    <citation type="journal article" date="2021" name="Open Biol.">
        <title>Shared evolutionary footprints suggest mitochondrial oxidative damage underlies multiple complex I losses in fungi.</title>
        <authorList>
            <person name="Schikora-Tamarit M.A."/>
            <person name="Marcet-Houben M."/>
            <person name="Nosek J."/>
            <person name="Gabaldon T."/>
        </authorList>
    </citation>
    <scope>NUCLEOTIDE SEQUENCE</scope>
    <source>
        <strain evidence="10">CBS6341</strain>
    </source>
</reference>
<comment type="caution">
    <text evidence="10">The sequence shown here is derived from an EMBL/GenBank/DDBJ whole genome shotgun (WGS) entry which is preliminary data.</text>
</comment>
<evidence type="ECO:0000256" key="1">
    <source>
        <dbReference type="ARBA" id="ARBA00004123"/>
    </source>
</evidence>
<feature type="domain" description="Essential protein Yae1 N-terminal" evidence="9">
    <location>
        <begin position="54"/>
        <end position="90"/>
    </location>
</feature>
<evidence type="ECO:0000256" key="2">
    <source>
        <dbReference type="ARBA" id="ARBA00004496"/>
    </source>
</evidence>
<gene>
    <name evidence="10" type="ORF">WICMUC_002479</name>
</gene>
<feature type="compositionally biased region" description="Basic and acidic residues" evidence="8">
    <location>
        <begin position="21"/>
        <end position="41"/>
    </location>
</feature>
<evidence type="ECO:0000256" key="8">
    <source>
        <dbReference type="SAM" id="MobiDB-lite"/>
    </source>
</evidence>
<name>A0A9P8PPD0_9ASCO</name>
<dbReference type="GO" id="GO:0005634">
    <property type="term" value="C:nucleus"/>
    <property type="evidence" value="ECO:0007669"/>
    <property type="project" value="UniProtKB-SubCell"/>
</dbReference>
<evidence type="ECO:0000259" key="9">
    <source>
        <dbReference type="Pfam" id="PF09811"/>
    </source>
</evidence>
<keyword evidence="6" id="KW-0963">Cytoplasm</keyword>
<dbReference type="GO" id="GO:0005737">
    <property type="term" value="C:cytoplasm"/>
    <property type="evidence" value="ECO:0007669"/>
    <property type="project" value="UniProtKB-SubCell"/>
</dbReference>
<proteinExistence type="inferred from homology"/>
<reference evidence="10" key="2">
    <citation type="submission" date="2021-01" db="EMBL/GenBank/DDBJ databases">
        <authorList>
            <person name="Schikora-Tamarit M.A."/>
        </authorList>
    </citation>
    <scope>NUCLEOTIDE SEQUENCE</scope>
    <source>
        <strain evidence="10">CBS6341</strain>
    </source>
</reference>
<evidence type="ECO:0000256" key="3">
    <source>
        <dbReference type="ARBA" id="ARBA00007096"/>
    </source>
</evidence>
<keyword evidence="7" id="KW-0539">Nucleus</keyword>
<evidence type="ECO:0000256" key="5">
    <source>
        <dbReference type="ARBA" id="ARBA00018400"/>
    </source>
</evidence>
<dbReference type="EMBL" id="JAEUBF010000698">
    <property type="protein sequence ID" value="KAH3675833.1"/>
    <property type="molecule type" value="Genomic_DNA"/>
</dbReference>
<evidence type="ECO:0000256" key="4">
    <source>
        <dbReference type="ARBA" id="ARBA00017286"/>
    </source>
</evidence>
<dbReference type="Proteomes" id="UP000769528">
    <property type="component" value="Unassembled WGS sequence"/>
</dbReference>
<evidence type="ECO:0000256" key="6">
    <source>
        <dbReference type="ARBA" id="ARBA00022490"/>
    </source>
</evidence>
<comment type="similarity">
    <text evidence="3">Belongs to the YAE1 family.</text>
</comment>
<evidence type="ECO:0000313" key="10">
    <source>
        <dbReference type="EMBL" id="KAH3675833.1"/>
    </source>
</evidence>
<dbReference type="OrthoDB" id="20086at2759"/>
<feature type="region of interest" description="Disordered" evidence="8">
    <location>
        <begin position="1"/>
        <end position="44"/>
    </location>
</feature>
<evidence type="ECO:0000313" key="11">
    <source>
        <dbReference type="Proteomes" id="UP000769528"/>
    </source>
</evidence>
<dbReference type="PANTHER" id="PTHR18829:SF0">
    <property type="entry name" value="PROTEIN YAE1 HOMOLOG"/>
    <property type="match status" value="1"/>
</dbReference>
<evidence type="ECO:0000256" key="7">
    <source>
        <dbReference type="ARBA" id="ARBA00023242"/>
    </source>
</evidence>
<feature type="compositionally biased region" description="Basic and acidic residues" evidence="8">
    <location>
        <begin position="1"/>
        <end position="10"/>
    </location>
</feature>
<comment type="subcellular location">
    <subcellularLocation>
        <location evidence="2">Cytoplasm</location>
    </subcellularLocation>
    <subcellularLocation>
        <location evidence="1">Nucleus</location>
    </subcellularLocation>
</comment>
<dbReference type="Pfam" id="PF09811">
    <property type="entry name" value="Yae1_N"/>
    <property type="match status" value="1"/>
</dbReference>
<keyword evidence="11" id="KW-1185">Reference proteome</keyword>
<dbReference type="InterPro" id="IPR019191">
    <property type="entry name" value="Essential_protein_Yae1_N"/>
</dbReference>
<dbReference type="PANTHER" id="PTHR18829">
    <property type="entry name" value="PROTEIN YAE1 HOMOLOG"/>
    <property type="match status" value="1"/>
</dbReference>
<sequence length="157" mass="17921">MTASDDHLSSDDIWESSDEEFVSRVPDEEFYGKKPESKENNDISSLRRIHAKQGYLAGLSSKKEETLQEGFDAGYPEGGELGIAIGEIVGSLHYFVSLPLDDDKLEEGRKLLERVKKELHIKKVLNDLYFDEDLRLKEGKHPLITKWEKLVNELLDS</sequence>
<dbReference type="AlphaFoldDB" id="A0A9P8PPD0"/>